<dbReference type="Proteomes" id="UP000197138">
    <property type="component" value="Unassembled WGS sequence"/>
</dbReference>
<protein>
    <recommendedName>
        <fullName evidence="1">Thiaminase-2/PQQC domain-containing protein</fullName>
    </recommendedName>
</protein>
<feature type="domain" description="Thiaminase-2/PQQC" evidence="1">
    <location>
        <begin position="35"/>
        <end position="118"/>
    </location>
</feature>
<sequence>MEYARDYAKDDDAINRLRMEVTKNRLPTYTIGVIAAYLRLCASLGKEFKKVVEAIGIAETKHYKNWIKYYAAQNFEAAVEQTENLLDKLSAPLTGNDFEILENLYRRTLELGVEVLSAQAISQPCITPLMRPPNSSGRRLLFFSAFDSTFDKFDYGTLKSFFEALAILDEELTTRVIASGLLRDLTLGQVKHVGWASTHHAGCIDFFKSPVDNNEMEVQVHVFSWTVNAVNIHGQDLAFDRLIGTAEVKRKLESSIEKLFHLKYTLETFKDNWNLTVYIMHNVQDLLCLLKANIGIVFNFTPDLLRTGLRL</sequence>
<comment type="caution">
    <text evidence="2">The sequence shown here is derived from an EMBL/GenBank/DDBJ whole genome shotgun (WGS) entry which is preliminary data.</text>
</comment>
<dbReference type="SUPFAM" id="SSF48613">
    <property type="entry name" value="Heme oxygenase-like"/>
    <property type="match status" value="1"/>
</dbReference>
<dbReference type="AlphaFoldDB" id="A0A218WCV7"/>
<proteinExistence type="predicted"/>
<gene>
    <name evidence="2" type="ORF">CDL15_Pgr026148</name>
</gene>
<reference evidence="3" key="1">
    <citation type="journal article" date="2017" name="Plant J.">
        <title>The pomegranate (Punica granatum L.) genome and the genomics of punicalagin biosynthesis.</title>
        <authorList>
            <person name="Qin G."/>
            <person name="Xu C."/>
            <person name="Ming R."/>
            <person name="Tang H."/>
            <person name="Guyot R."/>
            <person name="Kramer E.M."/>
            <person name="Hu Y."/>
            <person name="Yi X."/>
            <person name="Qi Y."/>
            <person name="Xu X."/>
            <person name="Gao Z."/>
            <person name="Pan H."/>
            <person name="Jian J."/>
            <person name="Tian Y."/>
            <person name="Yue Z."/>
            <person name="Xu Y."/>
        </authorList>
    </citation>
    <scope>NUCLEOTIDE SEQUENCE [LARGE SCALE GENOMIC DNA]</scope>
    <source>
        <strain evidence="3">cv. Dabenzi</strain>
    </source>
</reference>
<dbReference type="PANTHER" id="PTHR43198">
    <property type="entry name" value="BIFUNCTIONAL TH2 PROTEIN"/>
    <property type="match status" value="1"/>
</dbReference>
<dbReference type="Pfam" id="PF03070">
    <property type="entry name" value="TENA_THI-4"/>
    <property type="match status" value="1"/>
</dbReference>
<dbReference type="PANTHER" id="PTHR43198:SF2">
    <property type="entry name" value="SI:CH1073-67J19.1-RELATED"/>
    <property type="match status" value="1"/>
</dbReference>
<evidence type="ECO:0000259" key="1">
    <source>
        <dbReference type="Pfam" id="PF03070"/>
    </source>
</evidence>
<organism evidence="2 3">
    <name type="scientific">Punica granatum</name>
    <name type="common">Pomegranate</name>
    <dbReference type="NCBI Taxonomy" id="22663"/>
    <lineage>
        <taxon>Eukaryota</taxon>
        <taxon>Viridiplantae</taxon>
        <taxon>Streptophyta</taxon>
        <taxon>Embryophyta</taxon>
        <taxon>Tracheophyta</taxon>
        <taxon>Spermatophyta</taxon>
        <taxon>Magnoliopsida</taxon>
        <taxon>eudicotyledons</taxon>
        <taxon>Gunneridae</taxon>
        <taxon>Pentapetalae</taxon>
        <taxon>rosids</taxon>
        <taxon>malvids</taxon>
        <taxon>Myrtales</taxon>
        <taxon>Lythraceae</taxon>
        <taxon>Punica</taxon>
    </lineage>
</organism>
<evidence type="ECO:0000313" key="3">
    <source>
        <dbReference type="Proteomes" id="UP000197138"/>
    </source>
</evidence>
<dbReference type="EMBL" id="MTKT01004810">
    <property type="protein sequence ID" value="OWM70298.1"/>
    <property type="molecule type" value="Genomic_DNA"/>
</dbReference>
<dbReference type="InterPro" id="IPR050967">
    <property type="entry name" value="Thiamine_Salvage_TenA"/>
</dbReference>
<accession>A0A218WCV7</accession>
<dbReference type="GO" id="GO:0006772">
    <property type="term" value="P:thiamine metabolic process"/>
    <property type="evidence" value="ECO:0007669"/>
    <property type="project" value="UniProtKB-ARBA"/>
</dbReference>
<name>A0A218WCV7_PUNGR</name>
<dbReference type="InterPro" id="IPR016084">
    <property type="entry name" value="Haem_Oase-like_multi-hlx"/>
</dbReference>
<dbReference type="GO" id="GO:0005829">
    <property type="term" value="C:cytosol"/>
    <property type="evidence" value="ECO:0007669"/>
    <property type="project" value="TreeGrafter"/>
</dbReference>
<evidence type="ECO:0000313" key="2">
    <source>
        <dbReference type="EMBL" id="OWM70298.1"/>
    </source>
</evidence>
<dbReference type="InterPro" id="IPR004305">
    <property type="entry name" value="Thiaminase-2/PQQC"/>
</dbReference>
<dbReference type="Gene3D" id="1.20.910.10">
    <property type="entry name" value="Heme oxygenase-like"/>
    <property type="match status" value="1"/>
</dbReference>